<comment type="function">
    <text evidence="3">Required for formate dehydrogenase (FDH) activity. Acts as a sulfur carrier protein that transfers sulfur from IscS to the molybdenum cofactor prior to its insertion into FDH.</text>
</comment>
<evidence type="ECO:0000256" key="3">
    <source>
        <dbReference type="HAMAP-Rule" id="MF_00187"/>
    </source>
</evidence>
<accession>A0A1X9NRU2</accession>
<keyword evidence="5" id="KW-1185">Reference proteome</keyword>
<dbReference type="GO" id="GO:0006777">
    <property type="term" value="P:Mo-molybdopterin cofactor biosynthetic process"/>
    <property type="evidence" value="ECO:0007669"/>
    <property type="project" value="UniProtKB-UniRule"/>
</dbReference>
<dbReference type="EMBL" id="CP019343">
    <property type="protein sequence ID" value="ARN76503.1"/>
    <property type="molecule type" value="Genomic_DNA"/>
</dbReference>
<reference evidence="4 5" key="1">
    <citation type="submission" date="2016-11" db="EMBL/GenBank/DDBJ databases">
        <title>Trade-off between light-utilization and light-protection in marine flavobacteria.</title>
        <authorList>
            <person name="Kumagai Y."/>
        </authorList>
    </citation>
    <scope>NUCLEOTIDE SEQUENCE [LARGE SCALE GENOMIC DNA]</scope>
    <source>
        <strain evidence="4 5">NBRC 107125</strain>
    </source>
</reference>
<proteinExistence type="inferred from homology"/>
<dbReference type="PIRSF" id="PIRSF015626">
    <property type="entry name" value="FdhD"/>
    <property type="match status" value="1"/>
</dbReference>
<comment type="subcellular location">
    <subcellularLocation>
        <location evidence="3">Cytoplasm</location>
    </subcellularLocation>
</comment>
<dbReference type="HAMAP" id="MF_00187">
    <property type="entry name" value="FdhD"/>
    <property type="match status" value="1"/>
</dbReference>
<dbReference type="PANTHER" id="PTHR30592:SF1">
    <property type="entry name" value="SULFUR CARRIER PROTEIN FDHD"/>
    <property type="match status" value="1"/>
</dbReference>
<evidence type="ECO:0000256" key="1">
    <source>
        <dbReference type="ARBA" id="ARBA00022490"/>
    </source>
</evidence>
<keyword evidence="1 3" id="KW-0963">Cytoplasm</keyword>
<dbReference type="GO" id="GO:0016783">
    <property type="term" value="F:sulfurtransferase activity"/>
    <property type="evidence" value="ECO:0007669"/>
    <property type="project" value="InterPro"/>
</dbReference>
<dbReference type="Gene3D" id="3.10.20.10">
    <property type="match status" value="1"/>
</dbReference>
<comment type="similarity">
    <text evidence="3">Belongs to the FdhD family.</text>
</comment>
<dbReference type="Pfam" id="PF02634">
    <property type="entry name" value="FdhD-NarQ"/>
    <property type="match status" value="1"/>
</dbReference>
<dbReference type="PANTHER" id="PTHR30592">
    <property type="entry name" value="FORMATE DEHYDROGENASE"/>
    <property type="match status" value="1"/>
</dbReference>
<keyword evidence="2 3" id="KW-0501">Molybdenum cofactor biosynthesis</keyword>
<dbReference type="GO" id="GO:0005737">
    <property type="term" value="C:cytoplasm"/>
    <property type="evidence" value="ECO:0007669"/>
    <property type="project" value="UniProtKB-SubCell"/>
</dbReference>
<sequence length="255" mass="27370">MDQWFGNTLSQSRDAVAEEVAVALVYNGVSHAVMMASPSDLSAFAKGFSLTEGVVDKLDEIYGIEVNHRDDGIELAIEVSSQRFMALKHKRRHLAGRTGCGICGAESLQQLQSAFAVNTACFTIEHQVIDDASVALEQHQPLQALTGAVHGAVWCDSQGEVIGACEDVGRHNALDKLIGSLYQTTVFQQPGFLVISSRASYEIIQKAAKAGIAMVVAVSAPTSLAITMAEQAGITLIGFSREGRHVVYSHKQRVN</sequence>
<dbReference type="Proteomes" id="UP000193450">
    <property type="component" value="Chromosome"/>
</dbReference>
<dbReference type="NCBIfam" id="TIGR00129">
    <property type="entry name" value="fdhD_narQ"/>
    <property type="match status" value="1"/>
</dbReference>
<evidence type="ECO:0000313" key="5">
    <source>
        <dbReference type="Proteomes" id="UP000193450"/>
    </source>
</evidence>
<organism evidence="4 5">
    <name type="scientific">Oceanicoccus sagamiensis</name>
    <dbReference type="NCBI Taxonomy" id="716816"/>
    <lineage>
        <taxon>Bacteria</taxon>
        <taxon>Pseudomonadati</taxon>
        <taxon>Pseudomonadota</taxon>
        <taxon>Gammaproteobacteria</taxon>
        <taxon>Cellvibrionales</taxon>
        <taxon>Spongiibacteraceae</taxon>
        <taxon>Oceanicoccus</taxon>
    </lineage>
</organism>
<dbReference type="KEGG" id="osg:BST96_18845"/>
<dbReference type="AlphaFoldDB" id="A0A1X9NRU2"/>
<evidence type="ECO:0000256" key="2">
    <source>
        <dbReference type="ARBA" id="ARBA00023150"/>
    </source>
</evidence>
<name>A0A1X9NRU2_9GAMM</name>
<feature type="binding site" evidence="3">
    <location>
        <begin position="239"/>
        <end position="244"/>
    </location>
    <ligand>
        <name>Mo-bis(molybdopterin guanine dinucleotide)</name>
        <dbReference type="ChEBI" id="CHEBI:60539"/>
    </ligand>
</feature>
<evidence type="ECO:0000313" key="4">
    <source>
        <dbReference type="EMBL" id="ARN76503.1"/>
    </source>
</evidence>
<keyword evidence="4" id="KW-0808">Transferase</keyword>
<dbReference type="STRING" id="716816.BST96_18845"/>
<protein>
    <recommendedName>
        <fullName evidence="3">Sulfur carrier protein FdhD</fullName>
    </recommendedName>
</protein>
<feature type="active site" description="Cysteine persulfide intermediate" evidence="3">
    <location>
        <position position="100"/>
    </location>
</feature>
<dbReference type="InterPro" id="IPR003786">
    <property type="entry name" value="FdhD"/>
</dbReference>
<dbReference type="GO" id="GO:0097163">
    <property type="term" value="F:sulfur carrier activity"/>
    <property type="evidence" value="ECO:0007669"/>
    <property type="project" value="UniProtKB-UniRule"/>
</dbReference>
<dbReference type="SUPFAM" id="SSF53927">
    <property type="entry name" value="Cytidine deaminase-like"/>
    <property type="match status" value="1"/>
</dbReference>
<dbReference type="InterPro" id="IPR016193">
    <property type="entry name" value="Cytidine_deaminase-like"/>
</dbReference>
<dbReference type="Gene3D" id="3.40.140.10">
    <property type="entry name" value="Cytidine Deaminase, domain 2"/>
    <property type="match status" value="1"/>
</dbReference>
<gene>
    <name evidence="3" type="primary">fdhD</name>
    <name evidence="4" type="ORF">BST96_18845</name>
</gene>